<evidence type="ECO:0000256" key="9">
    <source>
        <dbReference type="ARBA" id="ARBA00023125"/>
    </source>
</evidence>
<evidence type="ECO:0000256" key="1">
    <source>
        <dbReference type="ARBA" id="ARBA00001668"/>
    </source>
</evidence>
<feature type="domain" description="FPG-type" evidence="15">
    <location>
        <begin position="236"/>
        <end position="270"/>
    </location>
</feature>
<dbReference type="PROSITE" id="PS51066">
    <property type="entry name" value="ZF_FPG_2"/>
    <property type="match status" value="1"/>
</dbReference>
<keyword evidence="18" id="KW-1185">Reference proteome</keyword>
<evidence type="ECO:0000256" key="5">
    <source>
        <dbReference type="ARBA" id="ARBA00022763"/>
    </source>
</evidence>
<evidence type="ECO:0000256" key="11">
    <source>
        <dbReference type="ARBA" id="ARBA00023239"/>
    </source>
</evidence>
<dbReference type="InterPro" id="IPR035937">
    <property type="entry name" value="FPG_N"/>
</dbReference>
<dbReference type="InterPro" id="IPR012319">
    <property type="entry name" value="FPG_cat"/>
</dbReference>
<dbReference type="Gene3D" id="3.20.190.10">
    <property type="entry name" value="MutM-like, N-terminal"/>
    <property type="match status" value="1"/>
</dbReference>
<keyword evidence="8" id="KW-0862">Zinc</keyword>
<keyword evidence="7" id="KW-0378">Hydrolase</keyword>
<reference evidence="18" key="1">
    <citation type="journal article" date="2022" name="Microbiol. Resour. Announc.">
        <title>Draft Genome Sequence of a Methanogenic Archaeon from West Spitsbergen Permafrost.</title>
        <authorList>
            <person name="Trubitsyn V."/>
            <person name="Rivkina E."/>
            <person name="Shcherbakova V."/>
        </authorList>
    </citation>
    <scope>NUCLEOTIDE SEQUENCE [LARGE SCALE GENOMIC DNA]</scope>
    <source>
        <strain evidence="18">VT</strain>
    </source>
</reference>
<evidence type="ECO:0000259" key="15">
    <source>
        <dbReference type="PROSITE" id="PS51066"/>
    </source>
</evidence>
<dbReference type="InterPro" id="IPR000214">
    <property type="entry name" value="Znf_DNA_glyclase/AP_lyase"/>
</dbReference>
<evidence type="ECO:0000259" key="16">
    <source>
        <dbReference type="PROSITE" id="PS51068"/>
    </source>
</evidence>
<dbReference type="GO" id="GO:0003906">
    <property type="term" value="F:DNA-(apurinic or apyrimidinic site) endonuclease activity"/>
    <property type="evidence" value="ECO:0007669"/>
    <property type="project" value="InterPro"/>
</dbReference>
<evidence type="ECO:0000256" key="8">
    <source>
        <dbReference type="ARBA" id="ARBA00022833"/>
    </source>
</evidence>
<comment type="caution">
    <text evidence="17">The sequence shown here is derived from an EMBL/GenBank/DDBJ whole genome shotgun (WGS) entry which is preliminary data.</text>
</comment>
<keyword evidence="6 14" id="KW-0863">Zinc-finger</keyword>
<organism evidence="17 18">
    <name type="scientific">Methanobacterium spitsbergense</name>
    <dbReference type="NCBI Taxonomy" id="2874285"/>
    <lineage>
        <taxon>Archaea</taxon>
        <taxon>Methanobacteriati</taxon>
        <taxon>Methanobacteriota</taxon>
        <taxon>Methanomada group</taxon>
        <taxon>Methanobacteria</taxon>
        <taxon>Methanobacteriales</taxon>
        <taxon>Methanobacteriaceae</taxon>
        <taxon>Methanobacterium</taxon>
    </lineage>
</organism>
<evidence type="ECO:0000256" key="13">
    <source>
        <dbReference type="ARBA" id="ARBA00023295"/>
    </source>
</evidence>
<dbReference type="SUPFAM" id="SSF57716">
    <property type="entry name" value="Glucocorticoid receptor-like (DNA-binding domain)"/>
    <property type="match status" value="1"/>
</dbReference>
<proteinExistence type="inferred from homology"/>
<evidence type="ECO:0000313" key="17">
    <source>
        <dbReference type="EMBL" id="MBZ2164559.1"/>
    </source>
</evidence>
<dbReference type="InterPro" id="IPR015886">
    <property type="entry name" value="H2TH_FPG"/>
</dbReference>
<keyword evidence="10" id="KW-0234">DNA repair</keyword>
<dbReference type="SMART" id="SM00898">
    <property type="entry name" value="Fapy_DNA_glyco"/>
    <property type="match status" value="1"/>
</dbReference>
<dbReference type="SUPFAM" id="SSF46946">
    <property type="entry name" value="S13-like H2TH domain"/>
    <property type="match status" value="1"/>
</dbReference>
<dbReference type="Proteomes" id="UP000825933">
    <property type="component" value="Unassembled WGS sequence"/>
</dbReference>
<evidence type="ECO:0000313" key="18">
    <source>
        <dbReference type="Proteomes" id="UP000825933"/>
    </source>
</evidence>
<keyword evidence="12" id="KW-0511">Multifunctional enzyme</keyword>
<dbReference type="AlphaFoldDB" id="A0A8T5UV77"/>
<evidence type="ECO:0000256" key="10">
    <source>
        <dbReference type="ARBA" id="ARBA00023204"/>
    </source>
</evidence>
<dbReference type="SUPFAM" id="SSF81624">
    <property type="entry name" value="N-terminal domain of MutM-like DNA repair proteins"/>
    <property type="match status" value="1"/>
</dbReference>
<dbReference type="Pfam" id="PF06831">
    <property type="entry name" value="H2TH"/>
    <property type="match status" value="1"/>
</dbReference>
<keyword evidence="5" id="KW-0227">DNA damage</keyword>
<evidence type="ECO:0000256" key="3">
    <source>
        <dbReference type="ARBA" id="ARBA00009409"/>
    </source>
</evidence>
<comment type="catalytic activity">
    <reaction evidence="1">
        <text>Hydrolysis of DNA containing ring-opened 7-methylguanine residues, releasing 2,6-diamino-4-hydroxy-5-(N-methyl)formamidopyrimidine.</text>
        <dbReference type="EC" id="3.2.2.23"/>
    </reaction>
</comment>
<evidence type="ECO:0000256" key="12">
    <source>
        <dbReference type="ARBA" id="ARBA00023268"/>
    </source>
</evidence>
<dbReference type="GO" id="GO:0006284">
    <property type="term" value="P:base-excision repair"/>
    <property type="evidence" value="ECO:0007669"/>
    <property type="project" value="InterPro"/>
</dbReference>
<evidence type="ECO:0000256" key="7">
    <source>
        <dbReference type="ARBA" id="ARBA00022801"/>
    </source>
</evidence>
<keyword evidence="4" id="KW-0479">Metal-binding</keyword>
<dbReference type="SMART" id="SM01232">
    <property type="entry name" value="H2TH"/>
    <property type="match status" value="1"/>
</dbReference>
<dbReference type="GO" id="GO:0016829">
    <property type="term" value="F:lyase activity"/>
    <property type="evidence" value="ECO:0007669"/>
    <property type="project" value="UniProtKB-KW"/>
</dbReference>
<name>A0A8T5UV77_9EURY</name>
<keyword evidence="13" id="KW-0326">Glycosidase</keyword>
<evidence type="ECO:0000256" key="6">
    <source>
        <dbReference type="ARBA" id="ARBA00022771"/>
    </source>
</evidence>
<gene>
    <name evidence="17" type="ORF">K8N75_00625</name>
</gene>
<dbReference type="RefSeq" id="WP_223790236.1">
    <property type="nucleotide sequence ID" value="NZ_JAIOUQ010000001.1"/>
</dbReference>
<evidence type="ECO:0000256" key="14">
    <source>
        <dbReference type="PROSITE-ProRule" id="PRU00391"/>
    </source>
</evidence>
<dbReference type="Pfam" id="PF01149">
    <property type="entry name" value="Fapy_DNA_glyco"/>
    <property type="match status" value="1"/>
</dbReference>
<protein>
    <submittedName>
        <fullName evidence="17">Formamidopyrimidine-DNA glycosylase</fullName>
    </submittedName>
</protein>
<dbReference type="Pfam" id="PF06827">
    <property type="entry name" value="zf-FPG_IleRS"/>
    <property type="match status" value="1"/>
</dbReference>
<dbReference type="GO" id="GO:0008270">
    <property type="term" value="F:zinc ion binding"/>
    <property type="evidence" value="ECO:0007669"/>
    <property type="project" value="UniProtKB-KW"/>
</dbReference>
<keyword evidence="9" id="KW-0238">DNA-binding</keyword>
<dbReference type="PROSITE" id="PS51068">
    <property type="entry name" value="FPG_CAT"/>
    <property type="match status" value="1"/>
</dbReference>
<dbReference type="InterPro" id="IPR010663">
    <property type="entry name" value="Znf_FPG/IleRS"/>
</dbReference>
<dbReference type="GO" id="GO:0034039">
    <property type="term" value="F:8-oxo-7,8-dihydroguanine DNA N-glycosylase activity"/>
    <property type="evidence" value="ECO:0007669"/>
    <property type="project" value="TreeGrafter"/>
</dbReference>
<feature type="domain" description="Formamidopyrimidine-DNA glycosylase catalytic" evidence="16">
    <location>
        <begin position="2"/>
        <end position="106"/>
    </location>
</feature>
<accession>A0A8T5UV77</accession>
<dbReference type="EMBL" id="JAIOUQ010000001">
    <property type="protein sequence ID" value="MBZ2164559.1"/>
    <property type="molecule type" value="Genomic_DNA"/>
</dbReference>
<evidence type="ECO:0000256" key="2">
    <source>
        <dbReference type="ARBA" id="ARBA00001947"/>
    </source>
</evidence>
<dbReference type="GO" id="GO:0003684">
    <property type="term" value="F:damaged DNA binding"/>
    <property type="evidence" value="ECO:0007669"/>
    <property type="project" value="InterPro"/>
</dbReference>
<dbReference type="PANTHER" id="PTHR22993">
    <property type="entry name" value="FORMAMIDOPYRIMIDINE-DNA GLYCOSYLASE"/>
    <property type="match status" value="1"/>
</dbReference>
<comment type="cofactor">
    <cofactor evidence="2">
        <name>Zn(2+)</name>
        <dbReference type="ChEBI" id="CHEBI:29105"/>
    </cofactor>
</comment>
<dbReference type="Gene3D" id="1.10.8.50">
    <property type="match status" value="1"/>
</dbReference>
<keyword evidence="11" id="KW-0456">Lyase</keyword>
<sequence length="271" mass="31128">MAELPEIMILTRQISHELKGKEFESVEIIQEKSLNMEKNDFIENILSKKVTGAYNKGKWIFLELSGNSNLLLNLGMGADILFYNAGEDLPEKYQCHFQFNDQSGFTCRFWWFGHVEFVPTQELNEHKPTMDMALSPLDTNFTNEHFTKLIKGRSQIKNLILNQKKIGGIGNVYIQDILFKAKIHPQRLANTLKPEEINDIYKIMRENLKNALDKGGLAYEMDFYGIKEGYTTEDFLVAYKDGEPCPVCSTIIEKIKTSSTSSYICPQCQQL</sequence>
<dbReference type="PANTHER" id="PTHR22993:SF9">
    <property type="entry name" value="FORMAMIDOPYRIMIDINE-DNA GLYCOSYLASE"/>
    <property type="match status" value="1"/>
</dbReference>
<evidence type="ECO:0000256" key="4">
    <source>
        <dbReference type="ARBA" id="ARBA00022723"/>
    </source>
</evidence>
<dbReference type="InterPro" id="IPR010979">
    <property type="entry name" value="Ribosomal_uS13-like_H2TH"/>
</dbReference>
<comment type="similarity">
    <text evidence="3">Belongs to the FPG family.</text>
</comment>